<dbReference type="AlphaFoldDB" id="A0A2S8BGR6"/>
<comment type="caution">
    <text evidence="3">The sequence shown here is derived from an EMBL/GenBank/DDBJ whole genome shotgun (WGS) entry which is preliminary data.</text>
</comment>
<evidence type="ECO:0000313" key="3">
    <source>
        <dbReference type="EMBL" id="PQM45863.1"/>
    </source>
</evidence>
<evidence type="ECO:0000259" key="2">
    <source>
        <dbReference type="Pfam" id="PF00441"/>
    </source>
</evidence>
<name>A0A2S8BGR6_9MYCO</name>
<dbReference type="Gene3D" id="1.20.140.10">
    <property type="entry name" value="Butyryl-CoA Dehydrogenase, subunit A, domain 3"/>
    <property type="match status" value="1"/>
</dbReference>
<dbReference type="EMBL" id="PPEA01000580">
    <property type="protein sequence ID" value="PQM45863.1"/>
    <property type="molecule type" value="Genomic_DNA"/>
</dbReference>
<evidence type="ECO:0000256" key="1">
    <source>
        <dbReference type="ARBA" id="ARBA00022630"/>
    </source>
</evidence>
<accession>A0A2S8BGR6</accession>
<evidence type="ECO:0000313" key="4">
    <source>
        <dbReference type="Proteomes" id="UP000238296"/>
    </source>
</evidence>
<keyword evidence="1" id="KW-0285">Flavoprotein</keyword>
<feature type="domain" description="Acyl-CoA dehydrogenase/oxidase C-terminal" evidence="2">
    <location>
        <begin position="15"/>
        <end position="103"/>
    </location>
</feature>
<organism evidence="3 4">
    <name type="scientific">Mycobacterium talmoniae</name>
    <dbReference type="NCBI Taxonomy" id="1858794"/>
    <lineage>
        <taxon>Bacteria</taxon>
        <taxon>Bacillati</taxon>
        <taxon>Actinomycetota</taxon>
        <taxon>Actinomycetes</taxon>
        <taxon>Mycobacteriales</taxon>
        <taxon>Mycobacteriaceae</taxon>
        <taxon>Mycobacterium</taxon>
    </lineage>
</organism>
<dbReference type="Pfam" id="PF00441">
    <property type="entry name" value="Acyl-CoA_dh_1"/>
    <property type="match status" value="1"/>
</dbReference>
<dbReference type="Proteomes" id="UP000238296">
    <property type="component" value="Unassembled WGS sequence"/>
</dbReference>
<dbReference type="InterPro" id="IPR009075">
    <property type="entry name" value="AcylCo_DH/oxidase_C"/>
</dbReference>
<dbReference type="SUPFAM" id="SSF47203">
    <property type="entry name" value="Acyl-CoA dehydrogenase C-terminal domain-like"/>
    <property type="match status" value="1"/>
</dbReference>
<sequence length="126" mass="13275">MLALAGRAPGCTGRSATSWVDHVTRSVQDGTLPPAGGTLIRLFHAETVTTDVDTALAIAGTAGVVGEPGDGLETGLRYLSRQTVCLGGGSTEMARNVIAERVLNFPREYAADRGVPFNQVRHGRER</sequence>
<proteinExistence type="predicted"/>
<dbReference type="GO" id="GO:0016627">
    <property type="term" value="F:oxidoreductase activity, acting on the CH-CH group of donors"/>
    <property type="evidence" value="ECO:0007669"/>
    <property type="project" value="InterPro"/>
</dbReference>
<protein>
    <recommendedName>
        <fullName evidence="2">Acyl-CoA dehydrogenase/oxidase C-terminal domain-containing protein</fullName>
    </recommendedName>
</protein>
<gene>
    <name evidence="3" type="ORF">C1Y40_03987</name>
</gene>
<reference evidence="3 4" key="1">
    <citation type="journal article" date="2017" name="Int. J. Syst. Evol. Microbiol.">
        <title>Mycobacterium talmoniae sp. nov., a slowly growing mycobacterium isolated from human respiratory samples.</title>
        <authorList>
            <person name="Davidson R.M."/>
            <person name="DeGroote M.A."/>
            <person name="Marola J.L."/>
            <person name="Buss S."/>
            <person name="Jones V."/>
            <person name="McNeil M.R."/>
            <person name="Freifeld A.G."/>
            <person name="Elaine Epperson L."/>
            <person name="Hasan N.A."/>
            <person name="Jackson M."/>
            <person name="Iwen P.C."/>
            <person name="Salfinger M."/>
            <person name="Strong M."/>
        </authorList>
    </citation>
    <scope>NUCLEOTIDE SEQUENCE [LARGE SCALE GENOMIC DNA]</scope>
    <source>
        <strain evidence="3 4">ATCC BAA-2683</strain>
    </source>
</reference>
<dbReference type="InterPro" id="IPR036250">
    <property type="entry name" value="AcylCo_DH-like_C"/>
</dbReference>